<gene>
    <name evidence="1" type="ORF">CLIB1444_02S13454</name>
</gene>
<comment type="caution">
    <text evidence="1">The sequence shown here is derived from an EMBL/GenBank/DDBJ whole genome shotgun (WGS) entry which is preliminary data.</text>
</comment>
<organism evidence="1 2">
    <name type="scientific">[Candida] jaroonii</name>
    <dbReference type="NCBI Taxonomy" id="467808"/>
    <lineage>
        <taxon>Eukaryota</taxon>
        <taxon>Fungi</taxon>
        <taxon>Dikarya</taxon>
        <taxon>Ascomycota</taxon>
        <taxon>Saccharomycotina</taxon>
        <taxon>Pichiomycetes</taxon>
        <taxon>Debaryomycetaceae</taxon>
        <taxon>Yamadazyma</taxon>
    </lineage>
</organism>
<evidence type="ECO:0000313" key="2">
    <source>
        <dbReference type="Proteomes" id="UP001152531"/>
    </source>
</evidence>
<dbReference type="EMBL" id="CALSDN010000002">
    <property type="protein sequence ID" value="CAH6719652.1"/>
    <property type="molecule type" value="Genomic_DNA"/>
</dbReference>
<accession>A0ACA9Y406</accession>
<sequence>MKFLTTNFIQCAVKGCQSSDSSFPLKYEECELVAETQEFKPEFLVHMLEKINWSALVQVARDLGNDNLPTEKPELDPIMEDDVLILKDLHNLLVETNILNGKMICNNCGHIYFIKNSIPNFLLPPHLCN</sequence>
<reference evidence="1" key="1">
    <citation type="submission" date="2022-06" db="EMBL/GenBank/DDBJ databases">
        <authorList>
            <person name="Legras J.-L."/>
            <person name="Devillers H."/>
            <person name="Grondin C."/>
        </authorList>
    </citation>
    <scope>NUCLEOTIDE SEQUENCE</scope>
    <source>
        <strain evidence="1">CLIB 1444</strain>
    </source>
</reference>
<name>A0ACA9Y406_9ASCO</name>
<protein>
    <submittedName>
        <fullName evidence="1">Multifunctional methyltransferase subunit Trm112p</fullName>
    </submittedName>
</protein>
<dbReference type="Proteomes" id="UP001152531">
    <property type="component" value="Unassembled WGS sequence"/>
</dbReference>
<proteinExistence type="predicted"/>
<keyword evidence="2" id="KW-1185">Reference proteome</keyword>
<keyword evidence="1" id="KW-0489">Methyltransferase</keyword>
<evidence type="ECO:0000313" key="1">
    <source>
        <dbReference type="EMBL" id="CAH6719652.1"/>
    </source>
</evidence>
<keyword evidence="1" id="KW-0808">Transferase</keyword>